<evidence type="ECO:0000256" key="1">
    <source>
        <dbReference type="ARBA" id="ARBA00006484"/>
    </source>
</evidence>
<comment type="similarity">
    <text evidence="1 6">Belongs to the short-chain dehydrogenases/reductases (SDR) family.</text>
</comment>
<organism evidence="7 8">
    <name type="scientific">Phenylobacterium montanum</name>
    <dbReference type="NCBI Taxonomy" id="2823693"/>
    <lineage>
        <taxon>Bacteria</taxon>
        <taxon>Pseudomonadati</taxon>
        <taxon>Pseudomonadota</taxon>
        <taxon>Alphaproteobacteria</taxon>
        <taxon>Caulobacterales</taxon>
        <taxon>Caulobacteraceae</taxon>
        <taxon>Phenylobacterium</taxon>
    </lineage>
</organism>
<dbReference type="Pfam" id="PF00106">
    <property type="entry name" value="adh_short"/>
    <property type="match status" value="1"/>
</dbReference>
<dbReference type="Proteomes" id="UP000676409">
    <property type="component" value="Chromosome"/>
</dbReference>
<dbReference type="GO" id="GO:0005829">
    <property type="term" value="C:cytosol"/>
    <property type="evidence" value="ECO:0007669"/>
    <property type="project" value="TreeGrafter"/>
</dbReference>
<keyword evidence="3" id="KW-0560">Oxidoreductase</keyword>
<name>A0A975FYB5_9CAUL</name>
<proteinExistence type="inferred from homology"/>
<sequence length="261" mass="27355">MTKDLFSLEGRVALVTGGSRGIGKMIAAGYVAQGAKVYVSSRKPGPCDETAAELSAGGGTCISLPQDVSTVEGCRALAARFAEHEPKLDILVNNAGAAWGAAFDEFPESGWDKVMNLNVKSPFFLTQALHPQLRAAASADQPAKVINVASIDGIRPNPMETYSYHASKSGLIHLTRRMAATLIRDNIVVTAIAPGAFASEMNRDARDHGDAVAKRIPARRIGRDEDMQGVAIYLASRAGDYAVGITIAVDGGVAFADVGGV</sequence>
<keyword evidence="8" id="KW-1185">Reference proteome</keyword>
<dbReference type="InterPro" id="IPR036291">
    <property type="entry name" value="NAD(P)-bd_dom_sf"/>
</dbReference>
<gene>
    <name evidence="7" type="ORF">KCG34_19235</name>
</gene>
<dbReference type="SUPFAM" id="SSF51735">
    <property type="entry name" value="NAD(P)-binding Rossmann-fold domains"/>
    <property type="match status" value="1"/>
</dbReference>
<evidence type="ECO:0000256" key="3">
    <source>
        <dbReference type="ARBA" id="ARBA00023002"/>
    </source>
</evidence>
<evidence type="ECO:0000256" key="2">
    <source>
        <dbReference type="ARBA" id="ARBA00022857"/>
    </source>
</evidence>
<dbReference type="PANTHER" id="PTHR43618:SF8">
    <property type="entry name" value="7ALPHA-HYDROXYSTEROID DEHYDROGENASE"/>
    <property type="match status" value="1"/>
</dbReference>
<evidence type="ECO:0000256" key="4">
    <source>
        <dbReference type="ARBA" id="ARBA00066641"/>
    </source>
</evidence>
<dbReference type="InterPro" id="IPR052178">
    <property type="entry name" value="Sec_Metab_Biosynth_SDR"/>
</dbReference>
<dbReference type="InterPro" id="IPR002347">
    <property type="entry name" value="SDR_fam"/>
</dbReference>
<dbReference type="AlphaFoldDB" id="A0A975FYB5"/>
<dbReference type="KEGG" id="caul:KCG34_19235"/>
<evidence type="ECO:0000313" key="7">
    <source>
        <dbReference type="EMBL" id="QUD87172.1"/>
    </source>
</evidence>
<keyword evidence="2" id="KW-0521">NADP</keyword>
<protein>
    <recommendedName>
        <fullName evidence="5">D-xylose 1-dehydrogenase</fullName>
        <ecNumber evidence="4">1.1.1.175</ecNumber>
    </recommendedName>
</protein>
<evidence type="ECO:0000256" key="6">
    <source>
        <dbReference type="RuleBase" id="RU000363"/>
    </source>
</evidence>
<dbReference type="PANTHER" id="PTHR43618">
    <property type="entry name" value="7-ALPHA-HYDROXYSTEROID DEHYDROGENASE"/>
    <property type="match status" value="1"/>
</dbReference>
<dbReference type="FunFam" id="3.40.50.720:FF:000084">
    <property type="entry name" value="Short-chain dehydrogenase reductase"/>
    <property type="match status" value="1"/>
</dbReference>
<dbReference type="PRINTS" id="PR00081">
    <property type="entry name" value="GDHRDH"/>
</dbReference>
<accession>A0A975FYB5</accession>
<dbReference type="RefSeq" id="WP_211937224.1">
    <property type="nucleotide sequence ID" value="NZ_CP073078.1"/>
</dbReference>
<evidence type="ECO:0000256" key="5">
    <source>
        <dbReference type="ARBA" id="ARBA00069939"/>
    </source>
</evidence>
<reference evidence="7" key="1">
    <citation type="submission" date="2021-04" db="EMBL/GenBank/DDBJ databases">
        <title>The complete genome sequence of Caulobacter sp. S6.</title>
        <authorList>
            <person name="Tang Y."/>
            <person name="Ouyang W."/>
            <person name="Liu Q."/>
            <person name="Huang B."/>
            <person name="Guo Z."/>
            <person name="Lei P."/>
        </authorList>
    </citation>
    <scope>NUCLEOTIDE SEQUENCE</scope>
    <source>
        <strain evidence="7">S6</strain>
    </source>
</reference>
<dbReference type="GO" id="GO:0047838">
    <property type="term" value="F:D-xylose 1-dehydrogenase (NAD+) activity"/>
    <property type="evidence" value="ECO:0007669"/>
    <property type="project" value="UniProtKB-EC"/>
</dbReference>
<dbReference type="PRINTS" id="PR00080">
    <property type="entry name" value="SDRFAMILY"/>
</dbReference>
<dbReference type="EMBL" id="CP073078">
    <property type="protein sequence ID" value="QUD87172.1"/>
    <property type="molecule type" value="Genomic_DNA"/>
</dbReference>
<evidence type="ECO:0000313" key="8">
    <source>
        <dbReference type="Proteomes" id="UP000676409"/>
    </source>
</evidence>
<dbReference type="GO" id="GO:0008709">
    <property type="term" value="F:cholate 7-alpha-dehydrogenase (NAD+) activity"/>
    <property type="evidence" value="ECO:0007669"/>
    <property type="project" value="TreeGrafter"/>
</dbReference>
<dbReference type="Gene3D" id="3.40.50.720">
    <property type="entry name" value="NAD(P)-binding Rossmann-like Domain"/>
    <property type="match status" value="1"/>
</dbReference>
<dbReference type="EC" id="1.1.1.175" evidence="4"/>